<name>A0ACA9PFD0_9GLOM</name>
<gene>
    <name evidence="1" type="ORF">ACOLOM_LOCUS10492</name>
</gene>
<accession>A0ACA9PFD0</accession>
<evidence type="ECO:0000313" key="2">
    <source>
        <dbReference type="Proteomes" id="UP000789525"/>
    </source>
</evidence>
<dbReference type="EMBL" id="CAJVPT010034143">
    <property type="protein sequence ID" value="CAG8707011.1"/>
    <property type="molecule type" value="Genomic_DNA"/>
</dbReference>
<organism evidence="1 2">
    <name type="scientific">Acaulospora colombiana</name>
    <dbReference type="NCBI Taxonomy" id="27376"/>
    <lineage>
        <taxon>Eukaryota</taxon>
        <taxon>Fungi</taxon>
        <taxon>Fungi incertae sedis</taxon>
        <taxon>Mucoromycota</taxon>
        <taxon>Glomeromycotina</taxon>
        <taxon>Glomeromycetes</taxon>
        <taxon>Diversisporales</taxon>
        <taxon>Acaulosporaceae</taxon>
        <taxon>Acaulospora</taxon>
    </lineage>
</organism>
<keyword evidence="2" id="KW-1185">Reference proteome</keyword>
<evidence type="ECO:0000313" key="1">
    <source>
        <dbReference type="EMBL" id="CAG8707011.1"/>
    </source>
</evidence>
<reference evidence="1" key="1">
    <citation type="submission" date="2021-06" db="EMBL/GenBank/DDBJ databases">
        <authorList>
            <person name="Kallberg Y."/>
            <person name="Tangrot J."/>
            <person name="Rosling A."/>
        </authorList>
    </citation>
    <scope>NUCLEOTIDE SEQUENCE</scope>
    <source>
        <strain evidence="1">CL356</strain>
    </source>
</reference>
<proteinExistence type="predicted"/>
<sequence length="167" mass="19026">NWATSPDTSDELPVHVEEAEEEELLLLDKLEDKRVVDGERCCVEFVQERGEPMIVGDGVRPHRICRWDMIAYKLLDAKWPDPALTFSSGIMVLRTSLLVTDIAIAAIQTLSLRRQEFLRGYEWEGKEEACYLSGSVGGGHNRNKNPQKEKSRPWKRPYTLCMATYAG</sequence>
<feature type="non-terminal residue" evidence="1">
    <location>
        <position position="1"/>
    </location>
</feature>
<comment type="caution">
    <text evidence="1">The sequence shown here is derived from an EMBL/GenBank/DDBJ whole genome shotgun (WGS) entry which is preliminary data.</text>
</comment>
<dbReference type="Proteomes" id="UP000789525">
    <property type="component" value="Unassembled WGS sequence"/>
</dbReference>
<protein>
    <submittedName>
        <fullName evidence="1">7349_t:CDS:1</fullName>
    </submittedName>
</protein>